<evidence type="ECO:0000256" key="3">
    <source>
        <dbReference type="ARBA" id="ARBA00022741"/>
    </source>
</evidence>
<dbReference type="PANTHER" id="PTHR45909:SF1">
    <property type="entry name" value="ADP-RIBOSYLATION FACTOR-RELATED PROTEIN 1"/>
    <property type="match status" value="1"/>
</dbReference>
<keyword evidence="9" id="KW-0479">Metal-binding</keyword>
<dbReference type="CDD" id="cd04160">
    <property type="entry name" value="Arfrp1"/>
    <property type="match status" value="1"/>
</dbReference>
<dbReference type="GO" id="GO:0006886">
    <property type="term" value="P:intracellular protein transport"/>
    <property type="evidence" value="ECO:0007669"/>
    <property type="project" value="TreeGrafter"/>
</dbReference>
<feature type="binding site" evidence="9">
    <location>
        <position position="56"/>
    </location>
    <ligand>
        <name>Mg(2+)</name>
        <dbReference type="ChEBI" id="CHEBI:18420"/>
    </ligand>
</feature>
<keyword evidence="9" id="KW-0460">Magnesium</keyword>
<dbReference type="Pfam" id="PF00025">
    <property type="entry name" value="Arf"/>
    <property type="match status" value="1"/>
</dbReference>
<dbReference type="SMART" id="SM00175">
    <property type="entry name" value="RAB"/>
    <property type="match status" value="1"/>
</dbReference>
<reference evidence="10 11" key="1">
    <citation type="journal article" date="2017" name="Gigascience">
        <title>Draft genome of the honey bee ectoparasitic mite, Tropilaelaps mercedesae, is shaped by the parasitic life history.</title>
        <authorList>
            <person name="Dong X."/>
            <person name="Armstrong S.D."/>
            <person name="Xia D."/>
            <person name="Makepeace B.L."/>
            <person name="Darby A.C."/>
            <person name="Kadowaki T."/>
        </authorList>
    </citation>
    <scope>NUCLEOTIDE SEQUENCE [LARGE SCALE GENOMIC DNA]</scope>
    <source>
        <strain evidence="10">Wuxi-XJTLU</strain>
    </source>
</reference>
<evidence type="ECO:0000256" key="4">
    <source>
        <dbReference type="ARBA" id="ARBA00023134"/>
    </source>
</evidence>
<keyword evidence="3 8" id="KW-0547">Nucleotide-binding</keyword>
<dbReference type="InterPro" id="IPR006689">
    <property type="entry name" value="Small_GTPase_ARF/SAR"/>
</dbReference>
<dbReference type="GO" id="GO:0005794">
    <property type="term" value="C:Golgi apparatus"/>
    <property type="evidence" value="ECO:0007669"/>
    <property type="project" value="TreeGrafter"/>
</dbReference>
<dbReference type="SUPFAM" id="SSF52540">
    <property type="entry name" value="P-loop containing nucleoside triphosphate hydrolases"/>
    <property type="match status" value="1"/>
</dbReference>
<dbReference type="InterPro" id="IPR005225">
    <property type="entry name" value="Small_GTP-bd"/>
</dbReference>
<dbReference type="OrthoDB" id="414781at2759"/>
<dbReference type="InterPro" id="IPR024156">
    <property type="entry name" value="Small_GTPase_ARF"/>
</dbReference>
<dbReference type="NCBIfam" id="TIGR00231">
    <property type="entry name" value="small_GTP"/>
    <property type="match status" value="1"/>
</dbReference>
<dbReference type="SMART" id="SM00177">
    <property type="entry name" value="ARF"/>
    <property type="match status" value="1"/>
</dbReference>
<evidence type="ECO:0000256" key="1">
    <source>
        <dbReference type="ARBA" id="ARBA00010290"/>
    </source>
</evidence>
<evidence type="ECO:0000256" key="7">
    <source>
        <dbReference type="ARBA" id="ARBA00039478"/>
    </source>
</evidence>
<dbReference type="PROSITE" id="PS51417">
    <property type="entry name" value="ARF"/>
    <property type="match status" value="1"/>
</dbReference>
<dbReference type="GO" id="GO:0003924">
    <property type="term" value="F:GTPase activity"/>
    <property type="evidence" value="ECO:0007669"/>
    <property type="project" value="InterPro"/>
</dbReference>
<dbReference type="EMBL" id="MNPL01000521">
    <property type="protein sequence ID" value="OQR79948.1"/>
    <property type="molecule type" value="Genomic_DNA"/>
</dbReference>
<dbReference type="STRING" id="418985.A0A1V9Y2X8"/>
<comment type="caution">
    <text evidence="10">The sequence shown here is derived from an EMBL/GenBank/DDBJ whole genome shotgun (WGS) entry which is preliminary data.</text>
</comment>
<dbReference type="InParanoid" id="A0A1V9Y2X8"/>
<feature type="binding site" evidence="8">
    <location>
        <begin position="24"/>
        <end position="31"/>
    </location>
    <ligand>
        <name>GTP</name>
        <dbReference type="ChEBI" id="CHEBI:37565"/>
    </ligand>
</feature>
<protein>
    <recommendedName>
        <fullName evidence="2">ADP-ribosylation factor-like protein 6</fullName>
    </recommendedName>
    <alternativeName>
        <fullName evidence="7">ADP-ribosylation factor-related protein 1</fullName>
    </alternativeName>
</protein>
<keyword evidence="11" id="KW-1185">Reference proteome</keyword>
<dbReference type="GO" id="GO:0005525">
    <property type="term" value="F:GTP binding"/>
    <property type="evidence" value="ECO:0007669"/>
    <property type="project" value="UniProtKB-KW"/>
</dbReference>
<feature type="binding site" evidence="8">
    <location>
        <begin position="134"/>
        <end position="137"/>
    </location>
    <ligand>
        <name>GTP</name>
        <dbReference type="ChEBI" id="CHEBI:37565"/>
    </ligand>
</feature>
<dbReference type="PANTHER" id="PTHR45909">
    <property type="entry name" value="ADP-RIBOSYLATION FACTOR-RELATED PROTEIN 1"/>
    <property type="match status" value="1"/>
</dbReference>
<dbReference type="PRINTS" id="PR00449">
    <property type="entry name" value="RASTRNSFRMNG"/>
</dbReference>
<sequence>MYTLLYGLWKYMTQKEEYSVLILGLDNAGKTTYLEQTKIKFTRGYAGLRPSKVTTTVGLNIGKIDIHGVRINFWDLGGQESLQALWDKYYSESHGVIYVVDSSCRDRLDESRRSFERMVDNDALFGVPLLLIANKQDVPEAATATEIRQLFRECNIGNRDMHIVAASALHGEGIQDGITWLVEEMKRNLRRPPRNVDA</sequence>
<evidence type="ECO:0000256" key="6">
    <source>
        <dbReference type="ARBA" id="ARBA00038765"/>
    </source>
</evidence>
<evidence type="ECO:0000313" key="11">
    <source>
        <dbReference type="Proteomes" id="UP000192247"/>
    </source>
</evidence>
<feature type="binding site" evidence="9">
    <location>
        <position position="31"/>
    </location>
    <ligand>
        <name>Mg(2+)</name>
        <dbReference type="ChEBI" id="CHEBI:18420"/>
    </ligand>
</feature>
<comment type="function">
    <text evidence="5">Trans-Golgi-associated GTPase that regulates protein sorting. Controls the targeting of ARL1 and its effector to the trans-Golgi. Required for the lipidation of chylomicrons in the intestine and required for VLDL lipidation in the liver.</text>
</comment>
<name>A0A1V9Y2X8_9ACAR</name>
<comment type="similarity">
    <text evidence="1">Belongs to the small GTPase superfamily. Arf family.</text>
</comment>
<evidence type="ECO:0000256" key="8">
    <source>
        <dbReference type="PIRSR" id="PIRSR606689-1"/>
    </source>
</evidence>
<gene>
    <name evidence="10" type="ORF">BIW11_05382</name>
</gene>
<keyword evidence="4 8" id="KW-0342">GTP-binding</keyword>
<dbReference type="FunCoup" id="A0A1V9Y2X8">
    <property type="interactions" value="1513"/>
</dbReference>
<dbReference type="GO" id="GO:0046872">
    <property type="term" value="F:metal ion binding"/>
    <property type="evidence" value="ECO:0007669"/>
    <property type="project" value="UniProtKB-KW"/>
</dbReference>
<dbReference type="PROSITE" id="PS51419">
    <property type="entry name" value="RAB"/>
    <property type="match status" value="1"/>
</dbReference>
<accession>A0A1V9Y2X8</accession>
<comment type="subunit">
    <text evidence="6">Interacts with SYS1.</text>
</comment>
<dbReference type="AlphaFoldDB" id="A0A1V9Y2X8"/>
<feature type="binding site" evidence="8">
    <location>
        <position position="78"/>
    </location>
    <ligand>
        <name>GTP</name>
        <dbReference type="ChEBI" id="CHEBI:37565"/>
    </ligand>
</feature>
<dbReference type="SMART" id="SM00178">
    <property type="entry name" value="SAR"/>
    <property type="match status" value="1"/>
</dbReference>
<evidence type="ECO:0000256" key="9">
    <source>
        <dbReference type="PIRSR" id="PIRSR606689-2"/>
    </source>
</evidence>
<dbReference type="GO" id="GO:0043001">
    <property type="term" value="P:Golgi to plasma membrane protein transport"/>
    <property type="evidence" value="ECO:0007669"/>
    <property type="project" value="TreeGrafter"/>
</dbReference>
<evidence type="ECO:0000256" key="5">
    <source>
        <dbReference type="ARBA" id="ARBA00037377"/>
    </source>
</evidence>
<dbReference type="InterPro" id="IPR027417">
    <property type="entry name" value="P-loop_NTPase"/>
</dbReference>
<proteinExistence type="inferred from homology"/>
<dbReference type="Proteomes" id="UP000192247">
    <property type="component" value="Unassembled WGS sequence"/>
</dbReference>
<dbReference type="Gene3D" id="3.40.50.300">
    <property type="entry name" value="P-loop containing nucleotide triphosphate hydrolases"/>
    <property type="match status" value="1"/>
</dbReference>
<dbReference type="FunFam" id="3.40.50.300:FF:001166">
    <property type="entry name" value="ADP-ribosylation factor D"/>
    <property type="match status" value="1"/>
</dbReference>
<organism evidence="10 11">
    <name type="scientific">Tropilaelaps mercedesae</name>
    <dbReference type="NCBI Taxonomy" id="418985"/>
    <lineage>
        <taxon>Eukaryota</taxon>
        <taxon>Metazoa</taxon>
        <taxon>Ecdysozoa</taxon>
        <taxon>Arthropoda</taxon>
        <taxon>Chelicerata</taxon>
        <taxon>Arachnida</taxon>
        <taxon>Acari</taxon>
        <taxon>Parasitiformes</taxon>
        <taxon>Mesostigmata</taxon>
        <taxon>Gamasina</taxon>
        <taxon>Dermanyssoidea</taxon>
        <taxon>Laelapidae</taxon>
        <taxon>Tropilaelaps</taxon>
    </lineage>
</organism>
<evidence type="ECO:0000256" key="2">
    <source>
        <dbReference type="ARBA" id="ARBA00019766"/>
    </source>
</evidence>
<dbReference type="GO" id="GO:0034067">
    <property type="term" value="P:protein localization to Golgi apparatus"/>
    <property type="evidence" value="ECO:0007669"/>
    <property type="project" value="TreeGrafter"/>
</dbReference>
<evidence type="ECO:0000313" key="10">
    <source>
        <dbReference type="EMBL" id="OQR79948.1"/>
    </source>
</evidence>